<protein>
    <submittedName>
        <fullName evidence="1">Uncharacterized protein</fullName>
    </submittedName>
</protein>
<dbReference type="AlphaFoldDB" id="L7VXE0"/>
<organism evidence="1">
    <name type="scientific">uncultured bacterium A1Q1_fos_1093</name>
    <dbReference type="NCBI Taxonomy" id="1256542"/>
    <lineage>
        <taxon>Bacteria</taxon>
        <taxon>environmental samples</taxon>
    </lineage>
</organism>
<name>L7VXE0_9BACT</name>
<proteinExistence type="predicted"/>
<dbReference type="EMBL" id="JX649898">
    <property type="protein sequence ID" value="AGC72294.1"/>
    <property type="molecule type" value="Genomic_DNA"/>
</dbReference>
<accession>L7VXE0</accession>
<sequence length="44" mass="5404">MLYWRQQVICGIHYQKFMIFTVHKRFTRHSFRKKAAHPISLADL</sequence>
<reference evidence="1" key="1">
    <citation type="submission" date="2012-09" db="EMBL/GenBank/DDBJ databases">
        <title>Metagenomic Characterization of a Microbial Community in Wastewater Detects High Levels of Antibiotic Resistance.</title>
        <authorList>
            <person name="Abrams M."/>
            <person name="Caldwell A."/>
            <person name="Vandaei E."/>
            <person name="Lee W."/>
            <person name="Perrott J."/>
            <person name="Khan S.Y."/>
            <person name="Ta J."/>
            <person name="Romero D."/>
            <person name="Nguyen V."/>
            <person name="Pourmand N."/>
            <person name="Ouverney C.C."/>
        </authorList>
    </citation>
    <scope>NUCLEOTIDE SEQUENCE</scope>
</reference>
<evidence type="ECO:0000313" key="1">
    <source>
        <dbReference type="EMBL" id="AGC72294.1"/>
    </source>
</evidence>